<evidence type="ECO:0000259" key="2">
    <source>
        <dbReference type="Pfam" id="PF06724"/>
    </source>
</evidence>
<protein>
    <submittedName>
        <fullName evidence="3">DUF1206 domain-containing protein</fullName>
    </submittedName>
</protein>
<dbReference type="InterPro" id="IPR009597">
    <property type="entry name" value="DUF1206"/>
</dbReference>
<feature type="domain" description="DUF1206" evidence="2">
    <location>
        <begin position="118"/>
        <end position="185"/>
    </location>
</feature>
<feature type="transmembrane region" description="Helical" evidence="1">
    <location>
        <begin position="213"/>
        <end position="232"/>
    </location>
</feature>
<feature type="transmembrane region" description="Helical" evidence="1">
    <location>
        <begin position="79"/>
        <end position="97"/>
    </location>
</feature>
<dbReference type="Proteomes" id="UP001291309">
    <property type="component" value="Unassembled WGS sequence"/>
</dbReference>
<evidence type="ECO:0000313" key="4">
    <source>
        <dbReference type="Proteomes" id="UP001291309"/>
    </source>
</evidence>
<dbReference type="EMBL" id="JAXIVS010000013">
    <property type="protein sequence ID" value="MDY7231059.1"/>
    <property type="molecule type" value="Genomic_DNA"/>
</dbReference>
<feature type="transmembrane region" description="Helical" evidence="1">
    <location>
        <begin position="117"/>
        <end position="139"/>
    </location>
</feature>
<dbReference type="Pfam" id="PF06724">
    <property type="entry name" value="DUF1206"/>
    <property type="match status" value="3"/>
</dbReference>
<feature type="domain" description="DUF1206" evidence="2">
    <location>
        <begin position="34"/>
        <end position="101"/>
    </location>
</feature>
<accession>A0ABU5HDX0</accession>
<evidence type="ECO:0000256" key="1">
    <source>
        <dbReference type="SAM" id="Phobius"/>
    </source>
</evidence>
<feature type="transmembrane region" description="Helical" evidence="1">
    <location>
        <begin position="40"/>
        <end position="59"/>
    </location>
</feature>
<feature type="transmembrane region" description="Helical" evidence="1">
    <location>
        <begin position="159"/>
        <end position="177"/>
    </location>
</feature>
<feature type="transmembrane region" description="Helical" evidence="1">
    <location>
        <begin position="252"/>
        <end position="275"/>
    </location>
</feature>
<feature type="domain" description="DUF1206" evidence="2">
    <location>
        <begin position="211"/>
        <end position="280"/>
    </location>
</feature>
<reference evidence="3 4" key="1">
    <citation type="submission" date="2023-12" db="EMBL/GenBank/DDBJ databases">
        <title>the genome sequence of Hyalangium sp. s54d21.</title>
        <authorList>
            <person name="Zhang X."/>
        </authorList>
    </citation>
    <scope>NUCLEOTIDE SEQUENCE [LARGE SCALE GENOMIC DNA]</scope>
    <source>
        <strain evidence="4">s54d21</strain>
    </source>
</reference>
<proteinExistence type="predicted"/>
<name>A0ABU5HDX0_9BACT</name>
<evidence type="ECO:0000313" key="3">
    <source>
        <dbReference type="EMBL" id="MDY7231059.1"/>
    </source>
</evidence>
<comment type="caution">
    <text evidence="3">The sequence shown here is derived from an EMBL/GenBank/DDBJ whole genome shotgun (WGS) entry which is preliminary data.</text>
</comment>
<dbReference type="RefSeq" id="WP_321549769.1">
    <property type="nucleotide sequence ID" value="NZ_JAXIVS010000013.1"/>
</dbReference>
<keyword evidence="1" id="KW-0472">Membrane</keyword>
<sequence>MATVNVTRSPNWGRVPDEVRASARGGWVERCARLGYGAKGVVYAIIGTLALRLALGQGGRTTDSHGAVESVAHQPFGRFLLALLAVGLVGFVVWRWVQAFLDPEHVGTRGKALVKRVAYFAGGALYAGLALTAAQRALGGAPREGTSTRGWTARLLEQPLGQVLVALVGLVVIGYAVKEFHKAFTANFRRKLDLQRLAPNRAHTAVQLCRFGLAARGGVFLLIGAFFIRAALQADPGEAKGLGEALAILARQPHGVVLLGITAAGLVAYALYLFIEARYRRIAPSV</sequence>
<keyword evidence="1" id="KW-0812">Transmembrane</keyword>
<keyword evidence="1" id="KW-1133">Transmembrane helix</keyword>
<organism evidence="3 4">
    <name type="scientific">Hyalangium rubrum</name>
    <dbReference type="NCBI Taxonomy" id="3103134"/>
    <lineage>
        <taxon>Bacteria</taxon>
        <taxon>Pseudomonadati</taxon>
        <taxon>Myxococcota</taxon>
        <taxon>Myxococcia</taxon>
        <taxon>Myxococcales</taxon>
        <taxon>Cystobacterineae</taxon>
        <taxon>Archangiaceae</taxon>
        <taxon>Hyalangium</taxon>
    </lineage>
</organism>
<keyword evidence="4" id="KW-1185">Reference proteome</keyword>
<gene>
    <name evidence="3" type="ORF">SYV04_32020</name>
</gene>